<dbReference type="Gene3D" id="3.60.10.10">
    <property type="entry name" value="Endonuclease/exonuclease/phosphatase"/>
    <property type="match status" value="1"/>
</dbReference>
<dbReference type="CDD" id="cd10282">
    <property type="entry name" value="DNase1"/>
    <property type="match status" value="1"/>
</dbReference>
<dbReference type="Pfam" id="PF03372">
    <property type="entry name" value="Exo_endo_phos"/>
    <property type="match status" value="1"/>
</dbReference>
<evidence type="ECO:0000313" key="12">
    <source>
        <dbReference type="Ensembl" id="ENSPCEP00000010576.1"/>
    </source>
</evidence>
<evidence type="ECO:0000256" key="6">
    <source>
        <dbReference type="ARBA" id="ARBA00023157"/>
    </source>
</evidence>
<dbReference type="PRINTS" id="PR00130">
    <property type="entry name" value="DNASEI"/>
</dbReference>
<feature type="active site" evidence="8">
    <location>
        <position position="153"/>
    </location>
</feature>
<feature type="chain" id="PRO_5034634980" description="Deoxyribonuclease" evidence="10">
    <location>
        <begin position="18"/>
        <end position="288"/>
    </location>
</feature>
<keyword evidence="13" id="KW-1185">Reference proteome</keyword>
<evidence type="ECO:0000256" key="2">
    <source>
        <dbReference type="ARBA" id="ARBA00022722"/>
    </source>
</evidence>
<dbReference type="InterPro" id="IPR018057">
    <property type="entry name" value="Deoxyribonuclease-1_AS"/>
</dbReference>
<dbReference type="AlphaFoldDB" id="A0A8C8RU43"/>
<keyword evidence="6 9" id="KW-1015">Disulfide bond</keyword>
<dbReference type="PIRSF" id="PIRSF000988">
    <property type="entry name" value="DNase_I_euk"/>
    <property type="match status" value="1"/>
</dbReference>
<name>A0A8C8RU43_9SAUR</name>
<protein>
    <recommendedName>
        <fullName evidence="7">Deoxyribonuclease</fullName>
    </recommendedName>
</protein>
<dbReference type="InterPro" id="IPR036691">
    <property type="entry name" value="Endo/exonu/phosph_ase_sf"/>
</dbReference>
<evidence type="ECO:0000256" key="7">
    <source>
        <dbReference type="PIRNR" id="PIRNR000988"/>
    </source>
</evidence>
<dbReference type="SMART" id="SM00476">
    <property type="entry name" value="DNaseIc"/>
    <property type="match status" value="1"/>
</dbReference>
<keyword evidence="5 7" id="KW-0378">Hydrolase</keyword>
<evidence type="ECO:0000259" key="11">
    <source>
        <dbReference type="Pfam" id="PF03372"/>
    </source>
</evidence>
<evidence type="ECO:0000256" key="3">
    <source>
        <dbReference type="ARBA" id="ARBA00022729"/>
    </source>
</evidence>
<evidence type="ECO:0000256" key="9">
    <source>
        <dbReference type="PIRSR" id="PIRSR000988-2"/>
    </source>
</evidence>
<dbReference type="InterPro" id="IPR016202">
    <property type="entry name" value="DNase_I"/>
</dbReference>
<organism evidence="12 13">
    <name type="scientific">Pelusios castaneus</name>
    <name type="common">West African mud turtle</name>
    <dbReference type="NCBI Taxonomy" id="367368"/>
    <lineage>
        <taxon>Eukaryota</taxon>
        <taxon>Metazoa</taxon>
        <taxon>Chordata</taxon>
        <taxon>Craniata</taxon>
        <taxon>Vertebrata</taxon>
        <taxon>Euteleostomi</taxon>
        <taxon>Archelosauria</taxon>
        <taxon>Testudinata</taxon>
        <taxon>Testudines</taxon>
        <taxon>Pleurodira</taxon>
        <taxon>Pelomedusidae</taxon>
        <taxon>Pelusios</taxon>
    </lineage>
</organism>
<evidence type="ECO:0000256" key="8">
    <source>
        <dbReference type="PIRSR" id="PIRSR000988-1"/>
    </source>
</evidence>
<reference evidence="12" key="2">
    <citation type="submission" date="2025-09" db="UniProtKB">
        <authorList>
            <consortium name="Ensembl"/>
        </authorList>
    </citation>
    <scope>IDENTIFICATION</scope>
</reference>
<keyword evidence="4 7" id="KW-0255">Endonuclease</keyword>
<feature type="domain" description="Endonuclease/exonuclease/phosphatase" evidence="11">
    <location>
        <begin position="21"/>
        <end position="272"/>
    </location>
</feature>
<keyword evidence="3 10" id="KW-0732">Signal</keyword>
<accession>A0A8C8RU43</accession>
<feature type="active site" evidence="8">
    <location>
        <position position="98"/>
    </location>
</feature>
<dbReference type="GO" id="GO:0005634">
    <property type="term" value="C:nucleus"/>
    <property type="evidence" value="ECO:0007669"/>
    <property type="project" value="TreeGrafter"/>
</dbReference>
<dbReference type="GO" id="GO:0003677">
    <property type="term" value="F:DNA binding"/>
    <property type="evidence" value="ECO:0007669"/>
    <property type="project" value="TreeGrafter"/>
</dbReference>
<comment type="similarity">
    <text evidence="1 7">Belongs to the DNase I family.</text>
</comment>
<reference evidence="12" key="1">
    <citation type="submission" date="2025-08" db="UniProtKB">
        <authorList>
            <consortium name="Ensembl"/>
        </authorList>
    </citation>
    <scope>IDENTIFICATION</scope>
</reference>
<dbReference type="GO" id="GO:0004530">
    <property type="term" value="F:deoxyribonuclease I activity"/>
    <property type="evidence" value="ECO:0007669"/>
    <property type="project" value="TreeGrafter"/>
</dbReference>
<keyword evidence="2 7" id="KW-0540">Nuclease</keyword>
<evidence type="ECO:0000313" key="13">
    <source>
        <dbReference type="Proteomes" id="UP000694393"/>
    </source>
</evidence>
<feature type="disulfide bond" description="Essential for enzymatic activity" evidence="9">
    <location>
        <begin position="192"/>
        <end position="229"/>
    </location>
</feature>
<dbReference type="Proteomes" id="UP000694393">
    <property type="component" value="Unplaced"/>
</dbReference>
<dbReference type="PROSITE" id="PS00919">
    <property type="entry name" value="DNASE_I_1"/>
    <property type="match status" value="1"/>
</dbReference>
<evidence type="ECO:0000256" key="5">
    <source>
        <dbReference type="ARBA" id="ARBA00022801"/>
    </source>
</evidence>
<dbReference type="Ensembl" id="ENSPCET00000010928.1">
    <property type="protein sequence ID" value="ENSPCEP00000010576.1"/>
    <property type="gene ID" value="ENSPCEG00000008398.1"/>
</dbReference>
<sequence>MLCISLFLLFFFNATLSIKICSFNVRSFGEAKIAKPEILDVIVKAISRCDIMLLMEIKDNNNKICPLLMGKLNGQSSGPQEEYDYVISKRLGRKSYKEQYAFIYRPKLVSVKQTYQYPDTQPEDVDAFSREPFVVWFRSPKTVVKEFVIIPQHTTPETAVREIDELYDVYLDVKQRWKSKNFIFMGDFNAGCGYVAKKHWKNIRLRSHSEFVWLIGDKNDTTVRNSTSCPYDRIVIRGEKLINAVVPNSVDIFDFQNAFGMTEGQALEVSDHFPVTFELKTTRGFLTG</sequence>
<feature type="signal peptide" evidence="10">
    <location>
        <begin position="1"/>
        <end position="17"/>
    </location>
</feature>
<dbReference type="FunFam" id="3.60.10.10:FF:000007">
    <property type="entry name" value="Deoxyribonuclease"/>
    <property type="match status" value="1"/>
</dbReference>
<proteinExistence type="inferred from homology"/>
<dbReference type="InterPro" id="IPR005135">
    <property type="entry name" value="Endo/exonuclease/phosphatase"/>
</dbReference>
<dbReference type="GO" id="GO:0006309">
    <property type="term" value="P:apoptotic DNA fragmentation"/>
    <property type="evidence" value="ECO:0007669"/>
    <property type="project" value="TreeGrafter"/>
</dbReference>
<evidence type="ECO:0000256" key="1">
    <source>
        <dbReference type="ARBA" id="ARBA00007359"/>
    </source>
</evidence>
<dbReference type="PANTHER" id="PTHR11371">
    <property type="entry name" value="DEOXYRIBONUCLEASE"/>
    <property type="match status" value="1"/>
</dbReference>
<evidence type="ECO:0000256" key="4">
    <source>
        <dbReference type="ARBA" id="ARBA00022759"/>
    </source>
</evidence>
<dbReference type="GO" id="GO:0010623">
    <property type="term" value="P:programmed cell death involved in cell development"/>
    <property type="evidence" value="ECO:0007669"/>
    <property type="project" value="TreeGrafter"/>
</dbReference>
<dbReference type="SUPFAM" id="SSF56219">
    <property type="entry name" value="DNase I-like"/>
    <property type="match status" value="1"/>
</dbReference>
<evidence type="ECO:0000256" key="10">
    <source>
        <dbReference type="SAM" id="SignalP"/>
    </source>
</evidence>
<dbReference type="PANTHER" id="PTHR11371:SF32">
    <property type="entry name" value="DEOXYRIBONUCLEASE GAMMA"/>
    <property type="match status" value="1"/>
</dbReference>